<dbReference type="InterPro" id="IPR051055">
    <property type="entry name" value="PIF1_helicase"/>
</dbReference>
<feature type="domain" description="DNA helicase Pif1-like DEAD-box helicase" evidence="2">
    <location>
        <begin position="20"/>
        <end position="50"/>
    </location>
</feature>
<dbReference type="STRING" id="5627.A0A1C7LVX3"/>
<dbReference type="EC" id="5.6.2.3" evidence="1"/>
<protein>
    <recommendedName>
        <fullName evidence="1">ATP-dependent DNA helicase</fullName>
        <ecNumber evidence="1">5.6.2.3</ecNumber>
    </recommendedName>
</protein>
<comment type="similarity">
    <text evidence="1">Belongs to the helicase family.</text>
</comment>
<comment type="catalytic activity">
    <reaction evidence="1">
        <text>ATP + H2O = ADP + phosphate + H(+)</text>
        <dbReference type="Rhea" id="RHEA:13065"/>
        <dbReference type="ChEBI" id="CHEBI:15377"/>
        <dbReference type="ChEBI" id="CHEBI:15378"/>
        <dbReference type="ChEBI" id="CHEBI:30616"/>
        <dbReference type="ChEBI" id="CHEBI:43474"/>
        <dbReference type="ChEBI" id="CHEBI:456216"/>
        <dbReference type="EC" id="5.6.2.3"/>
    </reaction>
</comment>
<comment type="caution">
    <text evidence="3">The sequence shown here is derived from an EMBL/GenBank/DDBJ whole genome shotgun (WGS) entry which is preliminary data.</text>
</comment>
<accession>A0A1C7LVX3</accession>
<dbReference type="Pfam" id="PF05970">
    <property type="entry name" value="PIF1"/>
    <property type="match status" value="1"/>
</dbReference>
<dbReference type="AlphaFoldDB" id="A0A1C7LVX3"/>
<dbReference type="GO" id="GO:0000723">
    <property type="term" value="P:telomere maintenance"/>
    <property type="evidence" value="ECO:0007669"/>
    <property type="project" value="InterPro"/>
</dbReference>
<evidence type="ECO:0000259" key="2">
    <source>
        <dbReference type="Pfam" id="PF05970"/>
    </source>
</evidence>
<comment type="cofactor">
    <cofactor evidence="1">
        <name>Mg(2+)</name>
        <dbReference type="ChEBI" id="CHEBI:18420"/>
    </cofactor>
</comment>
<keyword evidence="1" id="KW-0547">Nucleotide-binding</keyword>
<keyword evidence="1" id="KW-0378">Hydrolase</keyword>
<dbReference type="OrthoDB" id="2986975at2759"/>
<keyword evidence="4" id="KW-1185">Reference proteome</keyword>
<reference evidence="3 4" key="1">
    <citation type="submission" date="2016-03" db="EMBL/GenBank/DDBJ databases">
        <title>Whole genome sequencing of Grifola frondosa 9006-11.</title>
        <authorList>
            <person name="Min B."/>
            <person name="Park H."/>
            <person name="Kim J.-G."/>
            <person name="Cho H."/>
            <person name="Oh Y.-L."/>
            <person name="Kong W.-S."/>
            <person name="Choi I.-G."/>
        </authorList>
    </citation>
    <scope>NUCLEOTIDE SEQUENCE [LARGE SCALE GENOMIC DNA]</scope>
    <source>
        <strain evidence="3 4">9006-11</strain>
    </source>
</reference>
<dbReference type="Proteomes" id="UP000092993">
    <property type="component" value="Unassembled WGS sequence"/>
</dbReference>
<dbReference type="EMBL" id="LUGG01000022">
    <property type="protein sequence ID" value="OBZ68217.1"/>
    <property type="molecule type" value="Genomic_DNA"/>
</dbReference>
<keyword evidence="1" id="KW-0234">DNA repair</keyword>
<dbReference type="SUPFAM" id="SSF52540">
    <property type="entry name" value="P-loop containing nucleoside triphosphate hydrolases"/>
    <property type="match status" value="1"/>
</dbReference>
<sequence length="392" mass="44052">MISRSFLALLSKHISIGKTGSEHADKPFGGINVIICGDFHQFPPVANKKTAPLYYLVNDSKNPDDAIGRAIYEQFQCVVILSEQVRIKDPVWADFLTRIRRQETTEEDIAMLKGLILTDPNCPPTDFSAAPWKEAPLITPRHVVREQWNAAALRRHCSETGAQNRPLTVQERFAMAKKRATHRSRKDCGGLPNMVELAIGMKVMVTMNVKTDLDVANGSRGTIVDIILDPREPEIGAAQIVHLQYPPACVIVKLEYCRQAALTNLQQGEIPIEPTLKTFQIAIDANEPKLTIKRRQMPMTAAYAFTDYRAQGQTIPYVIVDIASPPSGGELTIFNVYVALSRSSGRDTIRLLREFNKEILYKHVDDALLQEDARLVMLNEATRLWWDGHGRR</sequence>
<dbReference type="PANTHER" id="PTHR47642">
    <property type="entry name" value="ATP-DEPENDENT DNA HELICASE"/>
    <property type="match status" value="1"/>
</dbReference>
<keyword evidence="1 3" id="KW-0347">Helicase</keyword>
<gene>
    <name evidence="3" type="primary">PIF6</name>
    <name evidence="3" type="ORF">A0H81_11695</name>
</gene>
<evidence type="ECO:0000256" key="1">
    <source>
        <dbReference type="RuleBase" id="RU363044"/>
    </source>
</evidence>
<keyword evidence="1" id="KW-0227">DNA damage</keyword>
<keyword evidence="1" id="KW-0233">DNA recombination</keyword>
<organism evidence="3 4">
    <name type="scientific">Grifola frondosa</name>
    <name type="common">Maitake</name>
    <name type="synonym">Polyporus frondosus</name>
    <dbReference type="NCBI Taxonomy" id="5627"/>
    <lineage>
        <taxon>Eukaryota</taxon>
        <taxon>Fungi</taxon>
        <taxon>Dikarya</taxon>
        <taxon>Basidiomycota</taxon>
        <taxon>Agaricomycotina</taxon>
        <taxon>Agaricomycetes</taxon>
        <taxon>Polyporales</taxon>
        <taxon>Grifolaceae</taxon>
        <taxon>Grifola</taxon>
    </lineage>
</organism>
<keyword evidence="1" id="KW-0067">ATP-binding</keyword>
<dbReference type="GO" id="GO:0016887">
    <property type="term" value="F:ATP hydrolysis activity"/>
    <property type="evidence" value="ECO:0007669"/>
    <property type="project" value="RHEA"/>
</dbReference>
<dbReference type="GO" id="GO:0043139">
    <property type="term" value="F:5'-3' DNA helicase activity"/>
    <property type="evidence" value="ECO:0007669"/>
    <property type="project" value="UniProtKB-EC"/>
</dbReference>
<name>A0A1C7LVX3_GRIFR</name>
<dbReference type="GO" id="GO:0006310">
    <property type="term" value="P:DNA recombination"/>
    <property type="evidence" value="ECO:0007669"/>
    <property type="project" value="UniProtKB-KW"/>
</dbReference>
<evidence type="ECO:0000313" key="4">
    <source>
        <dbReference type="Proteomes" id="UP000092993"/>
    </source>
</evidence>
<dbReference type="InterPro" id="IPR027417">
    <property type="entry name" value="P-loop_NTPase"/>
</dbReference>
<dbReference type="GO" id="GO:0005524">
    <property type="term" value="F:ATP binding"/>
    <property type="evidence" value="ECO:0007669"/>
    <property type="project" value="UniProtKB-KW"/>
</dbReference>
<dbReference type="InterPro" id="IPR010285">
    <property type="entry name" value="DNA_helicase_pif1-like_DEAD"/>
</dbReference>
<dbReference type="GO" id="GO:0006281">
    <property type="term" value="P:DNA repair"/>
    <property type="evidence" value="ECO:0007669"/>
    <property type="project" value="UniProtKB-KW"/>
</dbReference>
<proteinExistence type="inferred from homology"/>
<dbReference type="OMA" id="NINACAW"/>
<evidence type="ECO:0000313" key="3">
    <source>
        <dbReference type="EMBL" id="OBZ68217.1"/>
    </source>
</evidence>